<dbReference type="EMBL" id="RKQK01000002">
    <property type="protein sequence ID" value="RPE67481.1"/>
    <property type="molecule type" value="Genomic_DNA"/>
</dbReference>
<gene>
    <name evidence="3" type="ORF">EDD53_1891</name>
</gene>
<dbReference type="GO" id="GO:0016491">
    <property type="term" value="F:oxidoreductase activity"/>
    <property type="evidence" value="ECO:0007669"/>
    <property type="project" value="UniProtKB-KW"/>
</dbReference>
<accession>A0A3N4UJH5</accession>
<keyword evidence="1" id="KW-0560">Oxidoreductase</keyword>
<dbReference type="SUPFAM" id="SSF51905">
    <property type="entry name" value="FAD/NAD(P)-binding domain"/>
    <property type="match status" value="1"/>
</dbReference>
<dbReference type="Pfam" id="PF01266">
    <property type="entry name" value="DAO"/>
    <property type="match status" value="1"/>
</dbReference>
<dbReference type="Gene3D" id="3.50.50.60">
    <property type="entry name" value="FAD/NAD(P)-binding domain"/>
    <property type="match status" value="1"/>
</dbReference>
<proteinExistence type="predicted"/>
<dbReference type="RefSeq" id="WP_123792915.1">
    <property type="nucleotide sequence ID" value="NZ_RKQK01000002.1"/>
</dbReference>
<dbReference type="InterPro" id="IPR006076">
    <property type="entry name" value="FAD-dep_OxRdtase"/>
</dbReference>
<dbReference type="InterPro" id="IPR036188">
    <property type="entry name" value="FAD/NAD-bd_sf"/>
</dbReference>
<protein>
    <submittedName>
        <fullName evidence="3">Glycine/D-amino acid oxidase-like deaminating enzyme</fullName>
    </submittedName>
</protein>
<evidence type="ECO:0000313" key="4">
    <source>
        <dbReference type="Proteomes" id="UP000269689"/>
    </source>
</evidence>
<evidence type="ECO:0000256" key="1">
    <source>
        <dbReference type="ARBA" id="ARBA00023002"/>
    </source>
</evidence>
<dbReference type="PANTHER" id="PTHR13847:SF287">
    <property type="entry name" value="FAD-DEPENDENT OXIDOREDUCTASE DOMAIN-CONTAINING PROTEIN 1"/>
    <property type="match status" value="1"/>
</dbReference>
<organism evidence="3 4">
    <name type="scientific">Pacificibacter maritimus</name>
    <dbReference type="NCBI Taxonomy" id="762213"/>
    <lineage>
        <taxon>Bacteria</taxon>
        <taxon>Pseudomonadati</taxon>
        <taxon>Pseudomonadota</taxon>
        <taxon>Alphaproteobacteria</taxon>
        <taxon>Rhodobacterales</taxon>
        <taxon>Roseobacteraceae</taxon>
        <taxon>Pacificibacter</taxon>
    </lineage>
</organism>
<dbReference type="PANTHER" id="PTHR13847">
    <property type="entry name" value="SARCOSINE DEHYDROGENASE-RELATED"/>
    <property type="match status" value="1"/>
</dbReference>
<reference evidence="3 4" key="1">
    <citation type="submission" date="2018-11" db="EMBL/GenBank/DDBJ databases">
        <title>Genomic Encyclopedia of Type Strains, Phase IV (KMG-IV): sequencing the most valuable type-strain genomes for metagenomic binning, comparative biology and taxonomic classification.</title>
        <authorList>
            <person name="Goeker M."/>
        </authorList>
    </citation>
    <scope>NUCLEOTIDE SEQUENCE [LARGE SCALE GENOMIC DNA]</scope>
    <source>
        <strain evidence="3 4">DSM 104731</strain>
    </source>
</reference>
<name>A0A3N4UJH5_9RHOB</name>
<dbReference type="Proteomes" id="UP000269689">
    <property type="component" value="Unassembled WGS sequence"/>
</dbReference>
<comment type="caution">
    <text evidence="3">The sequence shown here is derived from an EMBL/GenBank/DDBJ whole genome shotgun (WGS) entry which is preliminary data.</text>
</comment>
<keyword evidence="4" id="KW-1185">Reference proteome</keyword>
<dbReference type="GO" id="GO:0005737">
    <property type="term" value="C:cytoplasm"/>
    <property type="evidence" value="ECO:0007669"/>
    <property type="project" value="TreeGrafter"/>
</dbReference>
<dbReference type="OrthoDB" id="6949587at2"/>
<evidence type="ECO:0000313" key="3">
    <source>
        <dbReference type="EMBL" id="RPE67481.1"/>
    </source>
</evidence>
<feature type="domain" description="FAD dependent oxidoreductase" evidence="2">
    <location>
        <begin position="3"/>
        <end position="342"/>
    </location>
</feature>
<sequence length="364" mass="39149">MPVVIVGGGIVGLSIAYGLLKTDQSVVVLDGAEEDFRASHGNFGLVWVQGKGANAPAYASWTRQSAALWQDYAADLLEETGVDVSLSQTGGIEYFTDAAELEAYVARLTQLRDDLGGDYPFDVLDREAVKERVPEVGEKVIGGVFSTMDGHVNPLKLLRALTIAVRKAGGDIFTGVQVVDIEAGDDGFAAVLKDGTKVDGERLILAAGLGALQLGHNLGFSMPIRPQQGQVLITEKLPYFLKYPSGTLRQVNEGGVQIGASKAEVGMIDSIDIPTVAKLAKHATDIFPHLGKVKLVRSWAALRIMSQDGLPIYQRSTKFPRASFVTCHSGITLSAAHARLLPDWILERNTAPDLSHFSESRFHV</sequence>
<evidence type="ECO:0000259" key="2">
    <source>
        <dbReference type="Pfam" id="PF01266"/>
    </source>
</evidence>
<dbReference type="AlphaFoldDB" id="A0A3N4UJH5"/>
<dbReference type="SUPFAM" id="SSF54373">
    <property type="entry name" value="FAD-linked reductases, C-terminal domain"/>
    <property type="match status" value="1"/>
</dbReference>
<dbReference type="Gene3D" id="3.30.9.10">
    <property type="entry name" value="D-Amino Acid Oxidase, subunit A, domain 2"/>
    <property type="match status" value="1"/>
</dbReference>